<keyword evidence="2" id="KW-0812">Transmembrane</keyword>
<feature type="compositionally biased region" description="Basic and acidic residues" evidence="1">
    <location>
        <begin position="151"/>
        <end position="174"/>
    </location>
</feature>
<dbReference type="EMBL" id="VIBQ01000056">
    <property type="protein sequence ID" value="KAB8527790.1"/>
    <property type="molecule type" value="Genomic_DNA"/>
</dbReference>
<name>A0A5N6L109_9ROSI</name>
<keyword evidence="4" id="KW-1185">Reference proteome</keyword>
<accession>A0A5N6L109</accession>
<reference evidence="3 4" key="1">
    <citation type="submission" date="2019-06" db="EMBL/GenBank/DDBJ databases">
        <title>A chromosomal-level reference genome of Carpinus fangiana (Coryloideae, Betulaceae).</title>
        <authorList>
            <person name="Yang X."/>
            <person name="Wang Z."/>
            <person name="Zhang L."/>
            <person name="Hao G."/>
            <person name="Liu J."/>
            <person name="Yang Y."/>
        </authorList>
    </citation>
    <scope>NUCLEOTIDE SEQUENCE [LARGE SCALE GENOMIC DNA]</scope>
    <source>
        <strain evidence="3">Cfa_2016G</strain>
        <tissue evidence="3">Leaf</tissue>
    </source>
</reference>
<sequence length="444" mass="47624">MSYSYDRRTERRVYSNLPGPSNRTTLGYWLPLLVIGGGAIAGVATWIWSERKDSEAHDDLDYGSSSDAEYASRLARQRRDIGEGGEVDVNISRSGVDEYGNETLVGEDETFMSRVGGIYRRTPSPQQIYEGASKRLAAGMAVVGKGLKSIQEEQRDDYGDHERWSEEAESREVEESTGITGTAAGAAAGVLGAGAALVGANRGVSSKGFDKSQPRAPKRTVAIVVSADQASTFSHDAEDDSYHIEHASILSHLVSYVDIDSANLIILIYAPHLTAHPLSKPARRPSSSGASSYSNISAGDAATAADDSELENPLYNTLMSQAQSLVNDPTHIIPFTTPTGHLHLLRHLSPALVYLEESLSGAPAEGEIVKQIDGWVGQTVVVVGAEGAGIVDTETEDEGSRVGRKTAEPPKWWTDDARVGLGKGVEIVDAMRVGDDWTKRVVSN</sequence>
<feature type="region of interest" description="Disordered" evidence="1">
    <location>
        <begin position="151"/>
        <end position="177"/>
    </location>
</feature>
<evidence type="ECO:0000256" key="1">
    <source>
        <dbReference type="SAM" id="MobiDB-lite"/>
    </source>
</evidence>
<evidence type="ECO:0000313" key="4">
    <source>
        <dbReference type="Proteomes" id="UP000327013"/>
    </source>
</evidence>
<proteinExistence type="predicted"/>
<keyword evidence="2" id="KW-1133">Transmembrane helix</keyword>
<keyword evidence="2" id="KW-0472">Membrane</keyword>
<evidence type="ECO:0000313" key="3">
    <source>
        <dbReference type="EMBL" id="KAB8527790.1"/>
    </source>
</evidence>
<protein>
    <submittedName>
        <fullName evidence="3">Uncharacterized protein</fullName>
    </submittedName>
</protein>
<feature type="transmembrane region" description="Helical" evidence="2">
    <location>
        <begin position="26"/>
        <end position="48"/>
    </location>
</feature>
<comment type="caution">
    <text evidence="3">The sequence shown here is derived from an EMBL/GenBank/DDBJ whole genome shotgun (WGS) entry which is preliminary data.</text>
</comment>
<dbReference type="AlphaFoldDB" id="A0A5N6L109"/>
<organism evidence="3 4">
    <name type="scientific">Carpinus fangiana</name>
    <dbReference type="NCBI Taxonomy" id="176857"/>
    <lineage>
        <taxon>Eukaryota</taxon>
        <taxon>Viridiplantae</taxon>
        <taxon>Streptophyta</taxon>
        <taxon>Embryophyta</taxon>
        <taxon>Tracheophyta</taxon>
        <taxon>Spermatophyta</taxon>
        <taxon>Magnoliopsida</taxon>
        <taxon>eudicotyledons</taxon>
        <taxon>Gunneridae</taxon>
        <taxon>Pentapetalae</taxon>
        <taxon>rosids</taxon>
        <taxon>fabids</taxon>
        <taxon>Fagales</taxon>
        <taxon>Betulaceae</taxon>
        <taxon>Carpinus</taxon>
    </lineage>
</organism>
<dbReference type="Proteomes" id="UP000327013">
    <property type="component" value="Unassembled WGS sequence"/>
</dbReference>
<gene>
    <name evidence="3" type="ORF">FH972_025442</name>
</gene>
<evidence type="ECO:0000256" key="2">
    <source>
        <dbReference type="SAM" id="Phobius"/>
    </source>
</evidence>
<dbReference type="OrthoDB" id="5327700at2759"/>